<dbReference type="Proteomes" id="UP000244338">
    <property type="component" value="Unassembled WGS sequence"/>
</dbReference>
<sequence length="48" mass="5845">MWVLGEKEKKLSKKKPFRYQPVEKPQQANFFGLKFQQYIVYIVLILLE</sequence>
<evidence type="ECO:0000313" key="2">
    <source>
        <dbReference type="Proteomes" id="UP000244338"/>
    </source>
</evidence>
<protein>
    <submittedName>
        <fullName evidence="1">Uncharacterized protein</fullName>
    </submittedName>
</protein>
<dbReference type="AlphaFoldDB" id="A0A2R6XZN1"/>
<proteinExistence type="predicted"/>
<evidence type="ECO:0000313" key="1">
    <source>
        <dbReference type="EMBL" id="PTQ55887.1"/>
    </source>
</evidence>
<organism evidence="1 2">
    <name type="scientific">Candidatus Carbonibacillus altaicus</name>
    <dbReference type="NCBI Taxonomy" id="2163959"/>
    <lineage>
        <taxon>Bacteria</taxon>
        <taxon>Bacillati</taxon>
        <taxon>Bacillota</taxon>
        <taxon>Bacilli</taxon>
        <taxon>Bacillales</taxon>
        <taxon>Candidatus Carbonibacillus</taxon>
    </lineage>
</organism>
<name>A0A2R6XZN1_9BACL</name>
<accession>A0A2R6XZN1</accession>
<gene>
    <name evidence="1" type="ORF">BSOLF_1233</name>
</gene>
<dbReference type="EMBL" id="PEBX01000063">
    <property type="protein sequence ID" value="PTQ55887.1"/>
    <property type="molecule type" value="Genomic_DNA"/>
</dbReference>
<comment type="caution">
    <text evidence="1">The sequence shown here is derived from an EMBL/GenBank/DDBJ whole genome shotgun (WGS) entry which is preliminary data.</text>
</comment>
<reference evidence="2" key="1">
    <citation type="journal article" date="2018" name="Sci. Rep.">
        <title>Lignite coal burning seam in the remote Altai Mountains harbors a hydrogen-driven thermophilic microbial community.</title>
        <authorList>
            <person name="Kadnikov V.V."/>
            <person name="Mardanov A.V."/>
            <person name="Ivasenko D.A."/>
            <person name="Antsiferov D.V."/>
            <person name="Beletsky A.V."/>
            <person name="Karnachuk O.V."/>
            <person name="Ravin N.V."/>
        </authorList>
    </citation>
    <scope>NUCLEOTIDE SEQUENCE [LARGE SCALE GENOMIC DNA]</scope>
</reference>